<evidence type="ECO:0000256" key="5">
    <source>
        <dbReference type="ARBA" id="ARBA00023033"/>
    </source>
</evidence>
<reference evidence="9 10" key="1">
    <citation type="submission" date="2016-04" db="EMBL/GenBank/DDBJ databases">
        <title>Reclassification of Paraburkholderia panaciterrae (Farh et al. 2015) Dobritsa &amp; Samadpour 2016 as a later homotypic synonym of Paraburkholderia ginsengiterrae (Farh et al. 2015) Dobritsa &amp; Samadpour 2016.</title>
        <authorList>
            <person name="Dobritsa A.P."/>
            <person name="Kutumbaka K."/>
            <person name="Samadpour M."/>
        </authorList>
    </citation>
    <scope>NUCLEOTIDE SEQUENCE [LARGE SCALE GENOMIC DNA]</scope>
    <source>
        <strain evidence="7 10">DCY85</strain>
        <strain evidence="8 9">DCY85-1</strain>
    </source>
</reference>
<evidence type="ECO:0000313" key="7">
    <source>
        <dbReference type="EMBL" id="OAJ57276.1"/>
    </source>
</evidence>
<dbReference type="PRINTS" id="PR00420">
    <property type="entry name" value="RNGMNOXGNASE"/>
</dbReference>
<dbReference type="GO" id="GO:0004497">
    <property type="term" value="F:monooxygenase activity"/>
    <property type="evidence" value="ECO:0007669"/>
    <property type="project" value="UniProtKB-KW"/>
</dbReference>
<dbReference type="Pfam" id="PF01494">
    <property type="entry name" value="FAD_binding_3"/>
    <property type="match status" value="1"/>
</dbReference>
<evidence type="ECO:0000313" key="8">
    <source>
        <dbReference type="EMBL" id="OAJ60944.1"/>
    </source>
</evidence>
<evidence type="ECO:0000256" key="3">
    <source>
        <dbReference type="ARBA" id="ARBA00022827"/>
    </source>
</evidence>
<dbReference type="SUPFAM" id="SSF54373">
    <property type="entry name" value="FAD-linked reductases, C-terminal domain"/>
    <property type="match status" value="1"/>
</dbReference>
<evidence type="ECO:0000259" key="6">
    <source>
        <dbReference type="Pfam" id="PF01494"/>
    </source>
</evidence>
<evidence type="ECO:0000256" key="1">
    <source>
        <dbReference type="ARBA" id="ARBA00001974"/>
    </source>
</evidence>
<keyword evidence="9" id="KW-1185">Reference proteome</keyword>
<name>A0A1A9N5M1_9BURK</name>
<keyword evidence="2" id="KW-0285">Flavoprotein</keyword>
<protein>
    <recommendedName>
        <fullName evidence="6">FAD-binding domain-containing protein</fullName>
    </recommendedName>
</protein>
<evidence type="ECO:0000313" key="10">
    <source>
        <dbReference type="Proteomes" id="UP000078116"/>
    </source>
</evidence>
<dbReference type="PANTHER" id="PTHR13789">
    <property type="entry name" value="MONOOXYGENASE"/>
    <property type="match status" value="1"/>
</dbReference>
<dbReference type="EMBL" id="LXKA01000328">
    <property type="protein sequence ID" value="OAJ57276.1"/>
    <property type="molecule type" value="Genomic_DNA"/>
</dbReference>
<proteinExistence type="predicted"/>
<gene>
    <name evidence="8" type="ORF">A6V36_25145</name>
    <name evidence="7" type="ORF">A6V37_29455</name>
</gene>
<keyword evidence="5" id="KW-0503">Monooxygenase</keyword>
<evidence type="ECO:0000256" key="2">
    <source>
        <dbReference type="ARBA" id="ARBA00022630"/>
    </source>
</evidence>
<dbReference type="EMBL" id="LXJZ01000100">
    <property type="protein sequence ID" value="OAJ60944.1"/>
    <property type="molecule type" value="Genomic_DNA"/>
</dbReference>
<evidence type="ECO:0000313" key="9">
    <source>
        <dbReference type="Proteomes" id="UP000077961"/>
    </source>
</evidence>
<dbReference type="PANTHER" id="PTHR13789:SF318">
    <property type="entry name" value="GERANYLGERANYL DIPHOSPHATE REDUCTASE"/>
    <property type="match status" value="1"/>
</dbReference>
<dbReference type="Proteomes" id="UP000077961">
    <property type="component" value="Unassembled WGS sequence"/>
</dbReference>
<dbReference type="Gene3D" id="3.50.50.60">
    <property type="entry name" value="FAD/NAD(P)-binding domain"/>
    <property type="match status" value="1"/>
</dbReference>
<dbReference type="STRING" id="1462993.A6V36_25145"/>
<keyword evidence="3" id="KW-0274">FAD</keyword>
<dbReference type="InterPro" id="IPR050493">
    <property type="entry name" value="FAD-dep_Monooxygenase_BioMet"/>
</dbReference>
<dbReference type="InterPro" id="IPR002938">
    <property type="entry name" value="FAD-bd"/>
</dbReference>
<dbReference type="GO" id="GO:0071949">
    <property type="term" value="F:FAD binding"/>
    <property type="evidence" value="ECO:0007669"/>
    <property type="project" value="InterPro"/>
</dbReference>
<comment type="caution">
    <text evidence="7">The sequence shown here is derived from an EMBL/GenBank/DDBJ whole genome shotgun (WGS) entry which is preliminary data.</text>
</comment>
<keyword evidence="4" id="KW-0560">Oxidoreductase</keyword>
<dbReference type="SUPFAM" id="SSF51905">
    <property type="entry name" value="FAD/NAD(P)-binding domain"/>
    <property type="match status" value="1"/>
</dbReference>
<dbReference type="AlphaFoldDB" id="A0A1A9N5M1"/>
<sequence length="397" mass="42582">MANKLRIAIVGGGIGGLATAAALRDAGHDLFIYEQADQFREIGAGVTLHPNATRLLDKLGFGDALRKIGSPTAGVRLMGATGEPIETGAPRGGVPLSDAGQGYNVHRAEFLDILSSALPSSRVRLGHRCADLIQDRRGITLTFENGAHATCDLVIGADGIRSVVRQRLGLDAPATSEGVMAYRGMVPVGKLPWAKDAQGLYLWMGAGRSFLCYPVSAGAYINMVAFVPTDRDSAESWSALGDLSALAAEYRGWDERVGQTIAALDETYVWGIYDRPSLPRWTVGNATLIGDAAHPMVPHLGQGAGQSIEDAYTLGILLKGASTDNLADRLARYERLRRDRTALVQSVARQAGQFYRTDFHDPAQRDATMAAWTKEVRWILEHDADAAALSEVEGSRA</sequence>
<accession>A0A1A9N5M1</accession>
<dbReference type="InterPro" id="IPR036188">
    <property type="entry name" value="FAD/NAD-bd_sf"/>
</dbReference>
<dbReference type="Proteomes" id="UP000078116">
    <property type="component" value="Unassembled WGS sequence"/>
</dbReference>
<feature type="domain" description="FAD-binding" evidence="6">
    <location>
        <begin position="6"/>
        <end position="342"/>
    </location>
</feature>
<dbReference type="RefSeq" id="WP_064266500.1">
    <property type="nucleotide sequence ID" value="NZ_LXJZ01000100.1"/>
</dbReference>
<organism evidence="7 10">
    <name type="scientific">Paraburkholderia ginsengiterrae</name>
    <dbReference type="NCBI Taxonomy" id="1462993"/>
    <lineage>
        <taxon>Bacteria</taxon>
        <taxon>Pseudomonadati</taxon>
        <taxon>Pseudomonadota</taxon>
        <taxon>Betaproteobacteria</taxon>
        <taxon>Burkholderiales</taxon>
        <taxon>Burkholderiaceae</taxon>
        <taxon>Paraburkholderia</taxon>
    </lineage>
</organism>
<dbReference type="OrthoDB" id="9147239at2"/>
<comment type="cofactor">
    <cofactor evidence="1">
        <name>FAD</name>
        <dbReference type="ChEBI" id="CHEBI:57692"/>
    </cofactor>
</comment>
<evidence type="ECO:0000256" key="4">
    <source>
        <dbReference type="ARBA" id="ARBA00023002"/>
    </source>
</evidence>